<dbReference type="AlphaFoldDB" id="A0AAV4E1I1"/>
<feature type="transmembrane region" description="Helical" evidence="5">
    <location>
        <begin position="120"/>
        <end position="148"/>
    </location>
</feature>
<dbReference type="PANTHER" id="PTHR46273">
    <property type="entry name" value="MYOSUPPRESSIN RECEPTOR 1, ISOFORM B-RELATED"/>
    <property type="match status" value="1"/>
</dbReference>
<evidence type="ECO:0000256" key="1">
    <source>
        <dbReference type="ARBA" id="ARBA00004370"/>
    </source>
</evidence>
<dbReference type="InterPro" id="IPR019427">
    <property type="entry name" value="7TM_GPCR_serpentine_rcpt_Srw"/>
</dbReference>
<evidence type="ECO:0000256" key="4">
    <source>
        <dbReference type="ARBA" id="ARBA00023136"/>
    </source>
</evidence>
<keyword evidence="8" id="KW-1185">Reference proteome</keyword>
<comment type="caution">
    <text evidence="7">The sequence shown here is derived from an EMBL/GenBank/DDBJ whole genome shotgun (WGS) entry which is preliminary data.</text>
</comment>
<comment type="subcellular location">
    <subcellularLocation>
        <location evidence="1">Membrane</location>
    </subcellularLocation>
</comment>
<name>A0AAV4E1I1_9GAST</name>
<dbReference type="SUPFAM" id="SSF81321">
    <property type="entry name" value="Family A G protein-coupled receptor-like"/>
    <property type="match status" value="1"/>
</dbReference>
<dbReference type="InterPro" id="IPR017452">
    <property type="entry name" value="GPCR_Rhodpsn_7TM"/>
</dbReference>
<evidence type="ECO:0000259" key="6">
    <source>
        <dbReference type="PROSITE" id="PS50262"/>
    </source>
</evidence>
<dbReference type="InterPro" id="IPR053219">
    <property type="entry name" value="GPCR_Dmsr-1"/>
</dbReference>
<feature type="domain" description="G-protein coupled receptors family 1 profile" evidence="6">
    <location>
        <begin position="1"/>
        <end position="183"/>
    </location>
</feature>
<feature type="transmembrane region" description="Helical" evidence="5">
    <location>
        <begin position="160"/>
        <end position="184"/>
    </location>
</feature>
<dbReference type="EMBL" id="BLXT01008584">
    <property type="protein sequence ID" value="GFO50152.1"/>
    <property type="molecule type" value="Genomic_DNA"/>
</dbReference>
<evidence type="ECO:0000256" key="3">
    <source>
        <dbReference type="ARBA" id="ARBA00022989"/>
    </source>
</evidence>
<dbReference type="Proteomes" id="UP000735302">
    <property type="component" value="Unassembled WGS sequence"/>
</dbReference>
<sequence>MFIIILLTFCPSFYTYVRYKFEWVFNPNLNETILNTTPVNSQFAILFEKISLVICGVIQPLLAFLIVLICTVLLVVQLRKISSWRMSVTSAKSQRLQPEENPAASSSAAEARISQKEERLVRMVVAIATIFIVSYIPTCILILCYFVFDEFNLFGVNSRLFIVAGYIISLGQPISGSVNILIYYKMASKFRSVFRRLVCLDRQEQERHELE</sequence>
<protein>
    <submittedName>
        <fullName evidence="7">Chemosensory receptor a</fullName>
    </submittedName>
</protein>
<evidence type="ECO:0000256" key="5">
    <source>
        <dbReference type="SAM" id="Phobius"/>
    </source>
</evidence>
<reference evidence="7 8" key="1">
    <citation type="journal article" date="2021" name="Elife">
        <title>Chloroplast acquisition without the gene transfer in kleptoplastic sea slugs, Plakobranchus ocellatus.</title>
        <authorList>
            <person name="Maeda T."/>
            <person name="Takahashi S."/>
            <person name="Yoshida T."/>
            <person name="Shimamura S."/>
            <person name="Takaki Y."/>
            <person name="Nagai Y."/>
            <person name="Toyoda A."/>
            <person name="Suzuki Y."/>
            <person name="Arimoto A."/>
            <person name="Ishii H."/>
            <person name="Satoh N."/>
            <person name="Nishiyama T."/>
            <person name="Hasebe M."/>
            <person name="Maruyama T."/>
            <person name="Minagawa J."/>
            <person name="Obokata J."/>
            <person name="Shigenobu S."/>
        </authorList>
    </citation>
    <scope>NUCLEOTIDE SEQUENCE [LARGE SCALE GENOMIC DNA]</scope>
</reference>
<dbReference type="GO" id="GO:0005886">
    <property type="term" value="C:plasma membrane"/>
    <property type="evidence" value="ECO:0007669"/>
    <property type="project" value="TreeGrafter"/>
</dbReference>
<dbReference type="GO" id="GO:0008528">
    <property type="term" value="F:G protein-coupled peptide receptor activity"/>
    <property type="evidence" value="ECO:0007669"/>
    <property type="project" value="InterPro"/>
</dbReference>
<dbReference type="PANTHER" id="PTHR46273:SF4">
    <property type="entry name" value="AT19640P"/>
    <property type="match status" value="1"/>
</dbReference>
<dbReference type="PROSITE" id="PS50262">
    <property type="entry name" value="G_PROTEIN_RECEP_F1_2"/>
    <property type="match status" value="1"/>
</dbReference>
<keyword evidence="3 5" id="KW-1133">Transmembrane helix</keyword>
<accession>A0AAV4E1I1</accession>
<evidence type="ECO:0000313" key="7">
    <source>
        <dbReference type="EMBL" id="GFO50152.1"/>
    </source>
</evidence>
<evidence type="ECO:0000256" key="2">
    <source>
        <dbReference type="ARBA" id="ARBA00022692"/>
    </source>
</evidence>
<dbReference type="Pfam" id="PF10324">
    <property type="entry name" value="7TM_GPCR_Srw"/>
    <property type="match status" value="1"/>
</dbReference>
<keyword evidence="2 5" id="KW-0812">Transmembrane</keyword>
<keyword evidence="7" id="KW-0675">Receptor</keyword>
<evidence type="ECO:0000313" key="8">
    <source>
        <dbReference type="Proteomes" id="UP000735302"/>
    </source>
</evidence>
<gene>
    <name evidence="7" type="ORF">PoB_007665700</name>
</gene>
<proteinExistence type="predicted"/>
<dbReference type="Gene3D" id="1.20.1070.10">
    <property type="entry name" value="Rhodopsin 7-helix transmembrane proteins"/>
    <property type="match status" value="1"/>
</dbReference>
<keyword evidence="4 5" id="KW-0472">Membrane</keyword>
<organism evidence="7 8">
    <name type="scientific">Plakobranchus ocellatus</name>
    <dbReference type="NCBI Taxonomy" id="259542"/>
    <lineage>
        <taxon>Eukaryota</taxon>
        <taxon>Metazoa</taxon>
        <taxon>Spiralia</taxon>
        <taxon>Lophotrochozoa</taxon>
        <taxon>Mollusca</taxon>
        <taxon>Gastropoda</taxon>
        <taxon>Heterobranchia</taxon>
        <taxon>Euthyneura</taxon>
        <taxon>Panpulmonata</taxon>
        <taxon>Sacoglossa</taxon>
        <taxon>Placobranchoidea</taxon>
        <taxon>Plakobranchidae</taxon>
        <taxon>Plakobranchus</taxon>
    </lineage>
</organism>
<feature type="transmembrane region" description="Helical" evidence="5">
    <location>
        <begin position="50"/>
        <end position="76"/>
    </location>
</feature>